<feature type="compositionally biased region" description="Basic and acidic residues" evidence="1">
    <location>
        <begin position="220"/>
        <end position="238"/>
    </location>
</feature>
<organism evidence="2">
    <name type="scientific">freshwater metagenome</name>
    <dbReference type="NCBI Taxonomy" id="449393"/>
    <lineage>
        <taxon>unclassified sequences</taxon>
        <taxon>metagenomes</taxon>
        <taxon>ecological metagenomes</taxon>
    </lineage>
</organism>
<evidence type="ECO:0000256" key="1">
    <source>
        <dbReference type="SAM" id="MobiDB-lite"/>
    </source>
</evidence>
<gene>
    <name evidence="2" type="ORF">UFOPK2810_00622</name>
</gene>
<name>A0A6J6THG0_9ZZZZ</name>
<proteinExistence type="predicted"/>
<sequence length="238" mass="25642">MSGDNVRSENHRDLFECLESGEPGATRRVADKVTRLHGGRGQVRRLGKRDRGLLKAGGYKCCRSIEGLDLHDLGLGVHLGREIVAALAEGSGEGLLAGVGRDGDRELGFVALSLCRGNLHGNVGRARIDCLDAEGRDLLVGLRGKLGSGSARTIRTGRHAYDIGAATTVVEESVDRLAQRITLRHISEGVRELGPIRDEDRLVEGTIGRKADESGNCSADARDRASRRRNLLDIHTGR</sequence>
<dbReference type="AlphaFoldDB" id="A0A6J6THG0"/>
<protein>
    <submittedName>
        <fullName evidence="2">Unannotated protein</fullName>
    </submittedName>
</protein>
<evidence type="ECO:0000313" key="2">
    <source>
        <dbReference type="EMBL" id="CAB4746588.1"/>
    </source>
</evidence>
<dbReference type="EMBL" id="CAEZYZ010000084">
    <property type="protein sequence ID" value="CAB4746588.1"/>
    <property type="molecule type" value="Genomic_DNA"/>
</dbReference>
<feature type="region of interest" description="Disordered" evidence="1">
    <location>
        <begin position="213"/>
        <end position="238"/>
    </location>
</feature>
<accession>A0A6J6THG0</accession>
<reference evidence="2" key="1">
    <citation type="submission" date="2020-05" db="EMBL/GenBank/DDBJ databases">
        <authorList>
            <person name="Chiriac C."/>
            <person name="Salcher M."/>
            <person name="Ghai R."/>
            <person name="Kavagutti S V."/>
        </authorList>
    </citation>
    <scope>NUCLEOTIDE SEQUENCE</scope>
</reference>